<proteinExistence type="predicted"/>
<gene>
    <name evidence="4" type="ORF">EDB92DRAFT_2119397</name>
</gene>
<dbReference type="Pfam" id="PF24883">
    <property type="entry name" value="NPHP3_N"/>
    <property type="match status" value="1"/>
</dbReference>
<evidence type="ECO:0000259" key="2">
    <source>
        <dbReference type="Pfam" id="PF17109"/>
    </source>
</evidence>
<name>A0AAD4L339_9AGAM</name>
<evidence type="ECO:0000313" key="4">
    <source>
        <dbReference type="EMBL" id="KAH8978237.1"/>
    </source>
</evidence>
<reference evidence="4" key="1">
    <citation type="submission" date="2022-01" db="EMBL/GenBank/DDBJ databases">
        <title>Comparative genomics reveals a dynamic genome evolution in the ectomycorrhizal milk-cap (Lactarius) mushrooms.</title>
        <authorList>
            <consortium name="DOE Joint Genome Institute"/>
            <person name="Lebreton A."/>
            <person name="Tang N."/>
            <person name="Kuo A."/>
            <person name="LaButti K."/>
            <person name="Drula E."/>
            <person name="Barry K."/>
            <person name="Clum A."/>
            <person name="Lipzen A."/>
            <person name="Mousain D."/>
            <person name="Ng V."/>
            <person name="Wang R."/>
            <person name="Wang X."/>
            <person name="Dai Y."/>
            <person name="Henrissat B."/>
            <person name="Grigoriev I.V."/>
            <person name="Guerin-Laguette A."/>
            <person name="Yu F."/>
            <person name="Martin F.M."/>
        </authorList>
    </citation>
    <scope>NUCLEOTIDE SEQUENCE</scope>
    <source>
        <strain evidence="4">QP</strain>
    </source>
</reference>
<keyword evidence="5" id="KW-1185">Reference proteome</keyword>
<evidence type="ECO:0000256" key="1">
    <source>
        <dbReference type="ARBA" id="ARBA00022737"/>
    </source>
</evidence>
<evidence type="ECO:0000313" key="5">
    <source>
        <dbReference type="Proteomes" id="UP001201163"/>
    </source>
</evidence>
<accession>A0AAD4L339</accession>
<keyword evidence="1" id="KW-0677">Repeat</keyword>
<dbReference type="EMBL" id="JAKELL010000239">
    <property type="protein sequence ID" value="KAH8978237.1"/>
    <property type="molecule type" value="Genomic_DNA"/>
</dbReference>
<comment type="caution">
    <text evidence="4">The sequence shown here is derived from an EMBL/GenBank/DDBJ whole genome shotgun (WGS) entry which is preliminary data.</text>
</comment>
<dbReference type="PANTHER" id="PTHR10039:SF17">
    <property type="entry name" value="FUNGAL STAND N-TERMINAL GOODBYE DOMAIN-CONTAINING PROTEIN-RELATED"/>
    <property type="match status" value="1"/>
</dbReference>
<dbReference type="InterPro" id="IPR027417">
    <property type="entry name" value="P-loop_NTPase"/>
</dbReference>
<sequence>MSQTPPASTSSSNFRAIFVAALREYEKKTKTDLHTHPLAIQLQSCGSSNDILVVLRDKVNEFDQSKSRNERLASWLGPTINVLYAFSATLGEGIFSPAKVISAGVGVLLLVAKDVDASQETLVDLFERIENFFKRLESYTEVPPTNAMTDIIVKIMVEVLNIFAIATKEMKQSRAKKFLKRLVGRKDIGDALTRLDKLTQEEARMAAAQILSLTHAVDNKVTVVGIKLKDVDDKMDLVIKDGKDAKEVLDDVKWNQLRQSLRRRVTPPDPSINHNNACDIHHGGTAEWFSQGSIFRGWKSTGSLLWIYGKPGSGKSVLCSTIIQNIATLRHDEAESALMAFFYFDFRDLDKQLRCNLLVAFRHARPGRLELSAALTRGGFGDHEGLVSHPR</sequence>
<evidence type="ECO:0000259" key="3">
    <source>
        <dbReference type="Pfam" id="PF24883"/>
    </source>
</evidence>
<evidence type="ECO:0008006" key="6">
    <source>
        <dbReference type="Google" id="ProtNLM"/>
    </source>
</evidence>
<dbReference type="Pfam" id="PF17109">
    <property type="entry name" value="Goodbye"/>
    <property type="match status" value="1"/>
</dbReference>
<dbReference type="Proteomes" id="UP001201163">
    <property type="component" value="Unassembled WGS sequence"/>
</dbReference>
<dbReference type="Gene3D" id="3.40.50.300">
    <property type="entry name" value="P-loop containing nucleotide triphosphate hydrolases"/>
    <property type="match status" value="1"/>
</dbReference>
<dbReference type="PANTHER" id="PTHR10039">
    <property type="entry name" value="AMELOGENIN"/>
    <property type="match status" value="1"/>
</dbReference>
<organism evidence="4 5">
    <name type="scientific">Lactarius akahatsu</name>
    <dbReference type="NCBI Taxonomy" id="416441"/>
    <lineage>
        <taxon>Eukaryota</taxon>
        <taxon>Fungi</taxon>
        <taxon>Dikarya</taxon>
        <taxon>Basidiomycota</taxon>
        <taxon>Agaricomycotina</taxon>
        <taxon>Agaricomycetes</taxon>
        <taxon>Russulales</taxon>
        <taxon>Russulaceae</taxon>
        <taxon>Lactarius</taxon>
    </lineage>
</organism>
<dbReference type="AlphaFoldDB" id="A0AAD4L339"/>
<feature type="domain" description="Fungal STAND N-terminal Goodbye" evidence="2">
    <location>
        <begin position="20"/>
        <end position="139"/>
    </location>
</feature>
<protein>
    <recommendedName>
        <fullName evidence="6">Fungal STAND N-terminal Goodbye domain-containing protein</fullName>
    </recommendedName>
</protein>
<dbReference type="InterPro" id="IPR056884">
    <property type="entry name" value="NPHP3-like_N"/>
</dbReference>
<feature type="domain" description="Nephrocystin 3-like N-terminal" evidence="3">
    <location>
        <begin position="284"/>
        <end position="358"/>
    </location>
</feature>
<dbReference type="InterPro" id="IPR031350">
    <property type="entry name" value="Goodbye_dom"/>
</dbReference>